<dbReference type="EMBL" id="JAATJU010021517">
    <property type="protein sequence ID" value="KAH0513430.1"/>
    <property type="molecule type" value="Genomic_DNA"/>
</dbReference>
<dbReference type="AlphaFoldDB" id="A0A8J6KU82"/>
<evidence type="ECO:0000313" key="3">
    <source>
        <dbReference type="Proteomes" id="UP000710432"/>
    </source>
</evidence>
<dbReference type="PANTHER" id="PTHR11544">
    <property type="entry name" value="COLD SHOCK DOMAIN CONTAINING PROTEINS"/>
    <property type="match status" value="1"/>
</dbReference>
<proteinExistence type="predicted"/>
<reference evidence="2" key="1">
    <citation type="submission" date="2020-03" db="EMBL/GenBank/DDBJ databases">
        <title>Studies in the Genomics of Life Span.</title>
        <authorList>
            <person name="Glass D."/>
        </authorList>
    </citation>
    <scope>NUCLEOTIDE SEQUENCE</scope>
    <source>
        <strain evidence="2">LTLLF</strain>
        <tissue evidence="2">Muscle</tissue>
    </source>
</reference>
<comment type="caution">
    <text evidence="2">The sequence shown here is derived from an EMBL/GenBank/DDBJ whole genome shotgun (WGS) entry which is preliminary data.</text>
</comment>
<organism evidence="2 3">
    <name type="scientific">Microtus ochrogaster</name>
    <name type="common">Prairie vole</name>
    <dbReference type="NCBI Taxonomy" id="79684"/>
    <lineage>
        <taxon>Eukaryota</taxon>
        <taxon>Metazoa</taxon>
        <taxon>Chordata</taxon>
        <taxon>Craniata</taxon>
        <taxon>Vertebrata</taxon>
        <taxon>Euteleostomi</taxon>
        <taxon>Mammalia</taxon>
        <taxon>Eutheria</taxon>
        <taxon>Euarchontoglires</taxon>
        <taxon>Glires</taxon>
        <taxon>Rodentia</taxon>
        <taxon>Myomorpha</taxon>
        <taxon>Muroidea</taxon>
        <taxon>Cricetidae</taxon>
        <taxon>Arvicolinae</taxon>
        <taxon>Microtus</taxon>
    </lineage>
</organism>
<protein>
    <submittedName>
        <fullName evidence="2">Nuclease-sensitive element-binding protein 1</fullName>
    </submittedName>
</protein>
<evidence type="ECO:0000313" key="2">
    <source>
        <dbReference type="EMBL" id="KAH0513430.1"/>
    </source>
</evidence>
<feature type="compositionally biased region" description="Low complexity" evidence="1">
    <location>
        <begin position="135"/>
        <end position="147"/>
    </location>
</feature>
<evidence type="ECO:0000256" key="1">
    <source>
        <dbReference type="SAM" id="MobiDB-lite"/>
    </source>
</evidence>
<feature type="compositionally biased region" description="Polar residues" evidence="1">
    <location>
        <begin position="96"/>
        <end position="108"/>
    </location>
</feature>
<feature type="region of interest" description="Disordered" evidence="1">
    <location>
        <begin position="124"/>
        <end position="222"/>
    </location>
</feature>
<dbReference type="Proteomes" id="UP000710432">
    <property type="component" value="Unassembled WGS sequence"/>
</dbReference>
<feature type="region of interest" description="Disordered" evidence="1">
    <location>
        <begin position="91"/>
        <end position="111"/>
    </location>
</feature>
<dbReference type="InterPro" id="IPR050181">
    <property type="entry name" value="Cold_shock_domain"/>
</dbReference>
<accession>A0A8J6KU82</accession>
<sequence length="340" mass="37118">MGMYYRELTKASRPGSEKAWDKTGLAEHNLSQMEKWLGSFCTNPSAYSKEFHYRAFSLAFSANFYSALSRPKMVSLLTNAIHSIHRGIPHHAPMCQSASGSGQRTPESPESPIAAAGLVTITPREEPQPSPLAPVTTTATVSSEAETQQPPAAPAAALSSANTKPGSRVSGAGSGGPRNKKVIATKVLGTVKRFNNSESGEKNEGSESAPEGQAQQHQPYHRRRFPPYYLRRPYGHQPQYSNPPVQREVMEGADNQGAGEQGRPVRQNVYGVTDHDFAGALLVKDSLERTAMKRTRKIKEMRAKVSSHLNVGIAATSITEADAQRTLNHKRAKRQKQPIH</sequence>
<gene>
    <name evidence="2" type="ORF">LTLLF_140125</name>
</gene>
<name>A0A8J6KU82_MICOH</name>